<evidence type="ECO:0000313" key="2">
    <source>
        <dbReference type="Proteomes" id="UP000308600"/>
    </source>
</evidence>
<protein>
    <submittedName>
        <fullName evidence="1">Uncharacterized protein</fullName>
    </submittedName>
</protein>
<sequence length="141" mass="15242">MVLTGRAHLGGSTFHVVLLSIKDDGFKVLATAGDTHLGGEDFDNQVVLVGGSTCIPKVHQLLKDYFGKKPRRVSIPSGILSGAEGTGDAVLVDSWWCFYQVDPLQHGHREVSNVNSFALLFVILDSRRITSQPQGITNPLS</sequence>
<dbReference type="Proteomes" id="UP000308600">
    <property type="component" value="Unassembled WGS sequence"/>
</dbReference>
<proteinExistence type="predicted"/>
<accession>A0ACD3A109</accession>
<gene>
    <name evidence="1" type="ORF">BDN72DRAFT_905924</name>
</gene>
<reference evidence="1 2" key="1">
    <citation type="journal article" date="2019" name="Nat. Ecol. Evol.">
        <title>Megaphylogeny resolves global patterns of mushroom evolution.</title>
        <authorList>
            <person name="Varga T."/>
            <person name="Krizsan K."/>
            <person name="Foldi C."/>
            <person name="Dima B."/>
            <person name="Sanchez-Garcia M."/>
            <person name="Sanchez-Ramirez S."/>
            <person name="Szollosi G.J."/>
            <person name="Szarkandi J.G."/>
            <person name="Papp V."/>
            <person name="Albert L."/>
            <person name="Andreopoulos W."/>
            <person name="Angelini C."/>
            <person name="Antonin V."/>
            <person name="Barry K.W."/>
            <person name="Bougher N.L."/>
            <person name="Buchanan P."/>
            <person name="Buyck B."/>
            <person name="Bense V."/>
            <person name="Catcheside P."/>
            <person name="Chovatia M."/>
            <person name="Cooper J."/>
            <person name="Damon W."/>
            <person name="Desjardin D."/>
            <person name="Finy P."/>
            <person name="Geml J."/>
            <person name="Haridas S."/>
            <person name="Hughes K."/>
            <person name="Justo A."/>
            <person name="Karasinski D."/>
            <person name="Kautmanova I."/>
            <person name="Kiss B."/>
            <person name="Kocsube S."/>
            <person name="Kotiranta H."/>
            <person name="LaButti K.M."/>
            <person name="Lechner B.E."/>
            <person name="Liimatainen K."/>
            <person name="Lipzen A."/>
            <person name="Lukacs Z."/>
            <person name="Mihaltcheva S."/>
            <person name="Morgado L.N."/>
            <person name="Niskanen T."/>
            <person name="Noordeloos M.E."/>
            <person name="Ohm R.A."/>
            <person name="Ortiz-Santana B."/>
            <person name="Ovrebo C."/>
            <person name="Racz N."/>
            <person name="Riley R."/>
            <person name="Savchenko A."/>
            <person name="Shiryaev A."/>
            <person name="Soop K."/>
            <person name="Spirin V."/>
            <person name="Szebenyi C."/>
            <person name="Tomsovsky M."/>
            <person name="Tulloss R.E."/>
            <person name="Uehling J."/>
            <person name="Grigoriev I.V."/>
            <person name="Vagvolgyi C."/>
            <person name="Papp T."/>
            <person name="Martin F.M."/>
            <person name="Miettinen O."/>
            <person name="Hibbett D.S."/>
            <person name="Nagy L.G."/>
        </authorList>
    </citation>
    <scope>NUCLEOTIDE SEQUENCE [LARGE SCALE GENOMIC DNA]</scope>
    <source>
        <strain evidence="1 2">NL-1719</strain>
    </source>
</reference>
<dbReference type="EMBL" id="ML209002">
    <property type="protein sequence ID" value="TFK59361.1"/>
    <property type="molecule type" value="Genomic_DNA"/>
</dbReference>
<organism evidence="1 2">
    <name type="scientific">Pluteus cervinus</name>
    <dbReference type="NCBI Taxonomy" id="181527"/>
    <lineage>
        <taxon>Eukaryota</taxon>
        <taxon>Fungi</taxon>
        <taxon>Dikarya</taxon>
        <taxon>Basidiomycota</taxon>
        <taxon>Agaricomycotina</taxon>
        <taxon>Agaricomycetes</taxon>
        <taxon>Agaricomycetidae</taxon>
        <taxon>Agaricales</taxon>
        <taxon>Pluteineae</taxon>
        <taxon>Pluteaceae</taxon>
        <taxon>Pluteus</taxon>
    </lineage>
</organism>
<keyword evidence="2" id="KW-1185">Reference proteome</keyword>
<evidence type="ECO:0000313" key="1">
    <source>
        <dbReference type="EMBL" id="TFK59361.1"/>
    </source>
</evidence>
<name>A0ACD3A109_9AGAR</name>